<evidence type="ECO:0000256" key="1">
    <source>
        <dbReference type="SAM" id="Phobius"/>
    </source>
</evidence>
<sequence length="108" mass="12012">MGIEGLVNSYADGVGGDLPILFRCPLDFLFTDVLFSIINLLLLACVISSFNNLSVHCPVFCNIIAFKLEISPCFPPLQWGFMYNEAMGIQVAVKVFAFMVDLLKWSID</sequence>
<protein>
    <submittedName>
        <fullName evidence="2">Uncharacterized protein</fullName>
    </submittedName>
</protein>
<comment type="caution">
    <text evidence="2">The sequence shown here is derived from an EMBL/GenBank/DDBJ whole genome shotgun (WGS) entry which is preliminary data.</text>
</comment>
<gene>
    <name evidence="2" type="ORF">L1049_025807</name>
</gene>
<keyword evidence="1" id="KW-0812">Transmembrane</keyword>
<keyword evidence="3" id="KW-1185">Reference proteome</keyword>
<keyword evidence="1" id="KW-0472">Membrane</keyword>
<accession>A0AAP0NEC1</accession>
<organism evidence="2 3">
    <name type="scientific">Liquidambar formosana</name>
    <name type="common">Formosan gum</name>
    <dbReference type="NCBI Taxonomy" id="63359"/>
    <lineage>
        <taxon>Eukaryota</taxon>
        <taxon>Viridiplantae</taxon>
        <taxon>Streptophyta</taxon>
        <taxon>Embryophyta</taxon>
        <taxon>Tracheophyta</taxon>
        <taxon>Spermatophyta</taxon>
        <taxon>Magnoliopsida</taxon>
        <taxon>eudicotyledons</taxon>
        <taxon>Gunneridae</taxon>
        <taxon>Pentapetalae</taxon>
        <taxon>Saxifragales</taxon>
        <taxon>Altingiaceae</taxon>
        <taxon>Liquidambar</taxon>
    </lineage>
</organism>
<feature type="transmembrane region" description="Helical" evidence="1">
    <location>
        <begin position="28"/>
        <end position="50"/>
    </location>
</feature>
<dbReference type="Proteomes" id="UP001415857">
    <property type="component" value="Unassembled WGS sequence"/>
</dbReference>
<dbReference type="EMBL" id="JBBPBK010000014">
    <property type="protein sequence ID" value="KAK9270230.1"/>
    <property type="molecule type" value="Genomic_DNA"/>
</dbReference>
<evidence type="ECO:0000313" key="2">
    <source>
        <dbReference type="EMBL" id="KAK9270230.1"/>
    </source>
</evidence>
<evidence type="ECO:0000313" key="3">
    <source>
        <dbReference type="Proteomes" id="UP001415857"/>
    </source>
</evidence>
<keyword evidence="1" id="KW-1133">Transmembrane helix</keyword>
<reference evidence="2 3" key="1">
    <citation type="journal article" date="2024" name="Plant J.">
        <title>Genome sequences and population genomics reveal climatic adaptation and genomic divergence between two closely related sweetgum species.</title>
        <authorList>
            <person name="Xu W.Q."/>
            <person name="Ren C.Q."/>
            <person name="Zhang X.Y."/>
            <person name="Comes H.P."/>
            <person name="Liu X.H."/>
            <person name="Li Y.G."/>
            <person name="Kettle C.J."/>
            <person name="Jalonen R."/>
            <person name="Gaisberger H."/>
            <person name="Ma Y.Z."/>
            <person name="Qiu Y.X."/>
        </authorList>
    </citation>
    <scope>NUCLEOTIDE SEQUENCE [LARGE SCALE GENOMIC DNA]</scope>
    <source>
        <strain evidence="2">Hangzhou</strain>
    </source>
</reference>
<dbReference type="AlphaFoldDB" id="A0AAP0NEC1"/>
<proteinExistence type="predicted"/>
<name>A0AAP0NEC1_LIQFO</name>